<dbReference type="AlphaFoldDB" id="H1PNZ3"/>
<dbReference type="InterPro" id="IPR014036">
    <property type="entry name" value="DeoR-like_C"/>
</dbReference>
<dbReference type="PANTHER" id="PTHR30363:SF56">
    <property type="entry name" value="TRANSCRIPTIONAL REGULATOR, DEOR FAMILY"/>
    <property type="match status" value="1"/>
</dbReference>
<dbReference type="InterPro" id="IPR036388">
    <property type="entry name" value="WH-like_DNA-bd_sf"/>
</dbReference>
<organism evidence="5 6">
    <name type="scientific">Fusobacterium ulcerans 12-1B</name>
    <dbReference type="NCBI Taxonomy" id="457404"/>
    <lineage>
        <taxon>Bacteria</taxon>
        <taxon>Fusobacteriati</taxon>
        <taxon>Fusobacteriota</taxon>
        <taxon>Fusobacteriia</taxon>
        <taxon>Fusobacteriales</taxon>
        <taxon>Fusobacteriaceae</taxon>
        <taxon>Fusobacterium</taxon>
    </lineage>
</organism>
<dbReference type="PATRIC" id="fig|457404.5.peg.1096"/>
<reference evidence="5 6" key="1">
    <citation type="submission" date="2012-07" db="EMBL/GenBank/DDBJ databases">
        <title>The Genome Sequence of Fusobacterium ulcerans 12_1B.</title>
        <authorList>
            <consortium name="The Broad Institute Genome Sequencing Platform"/>
            <person name="Earl A."/>
            <person name="Ward D."/>
            <person name="Feldgarden M."/>
            <person name="Gevers D."/>
            <person name="Strauss J."/>
            <person name="Ambrose C.E."/>
            <person name="Allen-Vercoe E."/>
            <person name="Walker B."/>
            <person name="Young S.K."/>
            <person name="Zeng Q."/>
            <person name="Gargeya S."/>
            <person name="Fitzgerald M."/>
            <person name="Haas B."/>
            <person name="Abouelleil A."/>
            <person name="Alvarado L."/>
            <person name="Arachchi H.M."/>
            <person name="Berlin A.M."/>
            <person name="Chapman S.B."/>
            <person name="Goldberg J."/>
            <person name="Griggs A."/>
            <person name="Gujja S."/>
            <person name="Hansen M."/>
            <person name="Howarth C."/>
            <person name="Imamovic A."/>
            <person name="Larimer J."/>
            <person name="McCowen C."/>
            <person name="Montmayeur A."/>
            <person name="Murphy C."/>
            <person name="Neiman D."/>
            <person name="Pearson M."/>
            <person name="Priest M."/>
            <person name="Roberts A."/>
            <person name="Saif S."/>
            <person name="Shea T."/>
            <person name="Sisk P."/>
            <person name="Sykes S."/>
            <person name="Wortman J."/>
            <person name="Nusbaum C."/>
            <person name="Birren B."/>
        </authorList>
    </citation>
    <scope>NUCLEOTIDE SEQUENCE [LARGE SCALE GENOMIC DNA]</scope>
    <source>
        <strain evidence="5 6">12_1B</strain>
    </source>
</reference>
<evidence type="ECO:0000256" key="2">
    <source>
        <dbReference type="ARBA" id="ARBA00023125"/>
    </source>
</evidence>
<dbReference type="Proteomes" id="UP000003233">
    <property type="component" value="Unassembled WGS sequence"/>
</dbReference>
<proteinExistence type="predicted"/>
<dbReference type="GO" id="GO:0003677">
    <property type="term" value="F:DNA binding"/>
    <property type="evidence" value="ECO:0007669"/>
    <property type="project" value="UniProtKB-KW"/>
</dbReference>
<dbReference type="HOGENOM" id="CLU_060699_1_3_0"/>
<name>H1PNZ3_9FUSO</name>
<comment type="caution">
    <text evidence="5">The sequence shown here is derived from an EMBL/GenBank/DDBJ whole genome shotgun (WGS) entry which is preliminary data.</text>
</comment>
<dbReference type="Pfam" id="PF08220">
    <property type="entry name" value="HTH_DeoR"/>
    <property type="match status" value="1"/>
</dbReference>
<dbReference type="InterPro" id="IPR036390">
    <property type="entry name" value="WH_DNA-bd_sf"/>
</dbReference>
<keyword evidence="3" id="KW-0804">Transcription</keyword>
<dbReference type="SMART" id="SM01134">
    <property type="entry name" value="DeoRC"/>
    <property type="match status" value="1"/>
</dbReference>
<dbReference type="GO" id="GO:0003700">
    <property type="term" value="F:DNA-binding transcription factor activity"/>
    <property type="evidence" value="ECO:0007669"/>
    <property type="project" value="InterPro"/>
</dbReference>
<evidence type="ECO:0000256" key="3">
    <source>
        <dbReference type="ARBA" id="ARBA00023163"/>
    </source>
</evidence>
<dbReference type="SUPFAM" id="SSF46785">
    <property type="entry name" value="Winged helix' DNA-binding domain"/>
    <property type="match status" value="1"/>
</dbReference>
<dbReference type="InterPro" id="IPR001034">
    <property type="entry name" value="DeoR_HTH"/>
</dbReference>
<dbReference type="EMBL" id="AGWJ02000006">
    <property type="protein sequence ID" value="EHO85212.1"/>
    <property type="molecule type" value="Genomic_DNA"/>
</dbReference>
<feature type="domain" description="HTH deoR-type" evidence="4">
    <location>
        <begin position="3"/>
        <end position="58"/>
    </location>
</feature>
<protein>
    <recommendedName>
        <fullName evidence="4">HTH deoR-type domain-containing protein</fullName>
    </recommendedName>
</protein>
<accession>H1PNZ3</accession>
<dbReference type="SMART" id="SM00420">
    <property type="entry name" value="HTH_DEOR"/>
    <property type="match status" value="1"/>
</dbReference>
<keyword evidence="2" id="KW-0238">DNA-binding</keyword>
<dbReference type="PROSITE" id="PS51000">
    <property type="entry name" value="HTH_DEOR_2"/>
    <property type="match status" value="1"/>
</dbReference>
<dbReference type="SUPFAM" id="SSF100950">
    <property type="entry name" value="NagB/RpiA/CoA transferase-like"/>
    <property type="match status" value="1"/>
</dbReference>
<keyword evidence="6" id="KW-1185">Reference proteome</keyword>
<dbReference type="PROSITE" id="PS00894">
    <property type="entry name" value="HTH_DEOR_1"/>
    <property type="match status" value="1"/>
</dbReference>
<dbReference type="RefSeq" id="WP_008695423.1">
    <property type="nucleotide sequence ID" value="NZ_KE161007.1"/>
</dbReference>
<gene>
    <name evidence="5" type="ORF">HMPREF0402_00136</name>
</gene>
<dbReference type="Pfam" id="PF00455">
    <property type="entry name" value="DeoRC"/>
    <property type="match status" value="1"/>
</dbReference>
<evidence type="ECO:0000313" key="5">
    <source>
        <dbReference type="EMBL" id="EHO85212.1"/>
    </source>
</evidence>
<evidence type="ECO:0000259" key="4">
    <source>
        <dbReference type="PROSITE" id="PS51000"/>
    </source>
</evidence>
<dbReference type="PRINTS" id="PR00037">
    <property type="entry name" value="HTHLACR"/>
</dbReference>
<dbReference type="PANTHER" id="PTHR30363">
    <property type="entry name" value="HTH-TYPE TRANSCRIPTIONAL REGULATOR SRLR-RELATED"/>
    <property type="match status" value="1"/>
</dbReference>
<dbReference type="InterPro" id="IPR018356">
    <property type="entry name" value="Tscrpt_reg_HTH_DeoR_CS"/>
</dbReference>
<dbReference type="Gene3D" id="1.10.10.10">
    <property type="entry name" value="Winged helix-like DNA-binding domain superfamily/Winged helix DNA-binding domain"/>
    <property type="match status" value="1"/>
</dbReference>
<sequence length="243" mass="27326">MLNIERYNLILELIKNKKNIKLNELVEEMDVSEATVRRDLNFLEEKGKIRRVHGGAVLIENKEEDIIYKKMVFSEEKNKIGKEAASHVKNGDIIFLDAGSTAECMIKYLEDKKDIKVVTNGFTHMEKLAKFGIETYLIGGKVKIKTGATVGATAVMALKSYNFDISFIGANGITLDGYSTPDPEEVIVKSEAIKRGKEVYFICDESKFKANSFINFASLDEGVLITNGKIPTELEKNMRKKED</sequence>
<dbReference type="Gene3D" id="3.40.50.1360">
    <property type="match status" value="1"/>
</dbReference>
<evidence type="ECO:0000256" key="1">
    <source>
        <dbReference type="ARBA" id="ARBA00023015"/>
    </source>
</evidence>
<dbReference type="InterPro" id="IPR037171">
    <property type="entry name" value="NagB/RpiA_transferase-like"/>
</dbReference>
<keyword evidence="1" id="KW-0805">Transcription regulation</keyword>
<evidence type="ECO:0000313" key="6">
    <source>
        <dbReference type="Proteomes" id="UP000003233"/>
    </source>
</evidence>
<dbReference type="InterPro" id="IPR050313">
    <property type="entry name" value="Carb_Metab_HTH_regulators"/>
</dbReference>
<dbReference type="BioCyc" id="FSP457404-HMP:GTSQ-137-MONOMER"/>